<feature type="domain" description="F-box associated beta-propeller type 3" evidence="1">
    <location>
        <begin position="46"/>
        <end position="210"/>
    </location>
</feature>
<dbReference type="EMBL" id="KK198753">
    <property type="protein sequence ID" value="KCW87844.1"/>
    <property type="molecule type" value="Genomic_DNA"/>
</dbReference>
<gene>
    <name evidence="2" type="ORF">EUGRSUZ_A00241</name>
</gene>
<accession>A0A059DBI6</accession>
<protein>
    <recommendedName>
        <fullName evidence="1">F-box associated beta-propeller type 3 domain-containing protein</fullName>
    </recommendedName>
</protein>
<proteinExistence type="predicted"/>
<dbReference type="Gramene" id="KCW87844">
    <property type="protein sequence ID" value="KCW87844"/>
    <property type="gene ID" value="EUGRSUZ_A00241"/>
</dbReference>
<dbReference type="NCBIfam" id="TIGR01640">
    <property type="entry name" value="F_box_assoc_1"/>
    <property type="match status" value="1"/>
</dbReference>
<dbReference type="eggNOG" id="ENOG502S2YF">
    <property type="taxonomic scope" value="Eukaryota"/>
</dbReference>
<sequence length="328" mass="36850">MVSSQRIVKSGPMETIDYEAFDGSGADGRAAAIRSHDPRNDDPVVVGSCDGLVCFKVRGGFLLYNPTTGESRNVPISDLDLTGEGKFFHGFGYDPAFDEYKIVHVYYVEDPGMWWVAIFSLRSGSWRRMMVQLDIHPGGFNTNYPPIYSGLGFGWHKSRQGICWNGALHWCLELRELSNIDLYDSKPVIVSFNLSEENFHREIPVPNLDAMMRISIVGLGIHGANLLMYVGTPHFFMAWIMKENGIGGSWEELYKVSTGGIYILTWQQIPIVYTRREKIVFELGSSEMILFNPQHGNVEGYPIRVNGGSAIYIETLVSPYLGCEPSRI</sequence>
<evidence type="ECO:0000313" key="2">
    <source>
        <dbReference type="EMBL" id="KCW87844.1"/>
    </source>
</evidence>
<dbReference type="AlphaFoldDB" id="A0A059DBI6"/>
<dbReference type="InterPro" id="IPR017451">
    <property type="entry name" value="F-box-assoc_interact_dom"/>
</dbReference>
<evidence type="ECO:0000259" key="1">
    <source>
        <dbReference type="Pfam" id="PF08268"/>
    </source>
</evidence>
<reference evidence="2" key="1">
    <citation type="submission" date="2013-07" db="EMBL/GenBank/DDBJ databases">
        <title>The genome of Eucalyptus grandis.</title>
        <authorList>
            <person name="Schmutz J."/>
            <person name="Hayes R."/>
            <person name="Myburg A."/>
            <person name="Tuskan G."/>
            <person name="Grattapaglia D."/>
            <person name="Rokhsar D.S."/>
        </authorList>
    </citation>
    <scope>NUCLEOTIDE SEQUENCE</scope>
    <source>
        <tissue evidence="2">Leaf extractions</tissue>
    </source>
</reference>
<dbReference type="PANTHER" id="PTHR31790:SF581">
    <property type="entry name" value="F-BOX PROTEIN INTERACTION DOMAIN PROTEIN"/>
    <property type="match status" value="1"/>
</dbReference>
<dbReference type="InterPro" id="IPR013187">
    <property type="entry name" value="F-box-assoc_dom_typ3"/>
</dbReference>
<dbReference type="PANTHER" id="PTHR31790">
    <property type="entry name" value="OS02G0783600 PROTEIN"/>
    <property type="match status" value="1"/>
</dbReference>
<organism evidence="2">
    <name type="scientific">Eucalyptus grandis</name>
    <name type="common">Flooded gum</name>
    <dbReference type="NCBI Taxonomy" id="71139"/>
    <lineage>
        <taxon>Eukaryota</taxon>
        <taxon>Viridiplantae</taxon>
        <taxon>Streptophyta</taxon>
        <taxon>Embryophyta</taxon>
        <taxon>Tracheophyta</taxon>
        <taxon>Spermatophyta</taxon>
        <taxon>Magnoliopsida</taxon>
        <taxon>eudicotyledons</taxon>
        <taxon>Gunneridae</taxon>
        <taxon>Pentapetalae</taxon>
        <taxon>rosids</taxon>
        <taxon>malvids</taxon>
        <taxon>Myrtales</taxon>
        <taxon>Myrtaceae</taxon>
        <taxon>Myrtoideae</taxon>
        <taxon>Eucalypteae</taxon>
        <taxon>Eucalyptus</taxon>
    </lineage>
</organism>
<name>A0A059DBI6_EUCGR</name>
<dbReference type="InParanoid" id="A0A059DBI6"/>
<dbReference type="InterPro" id="IPR052361">
    <property type="entry name" value="F-box_domain"/>
</dbReference>
<dbReference type="Pfam" id="PF08268">
    <property type="entry name" value="FBA_3"/>
    <property type="match status" value="1"/>
</dbReference>